<keyword evidence="6" id="KW-1185">Reference proteome</keyword>
<protein>
    <submittedName>
        <fullName evidence="5">AraC-like DNA-binding protein</fullName>
    </submittedName>
</protein>
<dbReference type="InterPro" id="IPR009057">
    <property type="entry name" value="Homeodomain-like_sf"/>
</dbReference>
<dbReference type="InterPro" id="IPR018060">
    <property type="entry name" value="HTH_AraC"/>
</dbReference>
<dbReference type="SMART" id="SM00342">
    <property type="entry name" value="HTH_ARAC"/>
    <property type="match status" value="1"/>
</dbReference>
<dbReference type="PROSITE" id="PS01124">
    <property type="entry name" value="HTH_ARAC_FAMILY_2"/>
    <property type="match status" value="1"/>
</dbReference>
<organism evidence="5 6">
    <name type="scientific">Symbiobacterium terraclitae</name>
    <dbReference type="NCBI Taxonomy" id="557451"/>
    <lineage>
        <taxon>Bacteria</taxon>
        <taxon>Bacillati</taxon>
        <taxon>Bacillota</taxon>
        <taxon>Clostridia</taxon>
        <taxon>Eubacteriales</taxon>
        <taxon>Symbiobacteriaceae</taxon>
        <taxon>Symbiobacterium</taxon>
    </lineage>
</organism>
<comment type="caution">
    <text evidence="5">The sequence shown here is derived from an EMBL/GenBank/DDBJ whole genome shotgun (WGS) entry which is preliminary data.</text>
</comment>
<dbReference type="PROSITE" id="PS00041">
    <property type="entry name" value="HTH_ARAC_FAMILY_1"/>
    <property type="match status" value="1"/>
</dbReference>
<dbReference type="InterPro" id="IPR018062">
    <property type="entry name" value="HTH_AraC-typ_CS"/>
</dbReference>
<evidence type="ECO:0000256" key="3">
    <source>
        <dbReference type="ARBA" id="ARBA00023163"/>
    </source>
</evidence>
<keyword evidence="3" id="KW-0804">Transcription</keyword>
<dbReference type="Pfam" id="PF12833">
    <property type="entry name" value="HTH_18"/>
    <property type="match status" value="1"/>
</dbReference>
<keyword evidence="2" id="KW-0238">DNA-binding</keyword>
<evidence type="ECO:0000313" key="5">
    <source>
        <dbReference type="EMBL" id="MBP2019848.1"/>
    </source>
</evidence>
<evidence type="ECO:0000259" key="4">
    <source>
        <dbReference type="PROSITE" id="PS01124"/>
    </source>
</evidence>
<evidence type="ECO:0000256" key="1">
    <source>
        <dbReference type="ARBA" id="ARBA00023015"/>
    </source>
</evidence>
<dbReference type="Proteomes" id="UP001519289">
    <property type="component" value="Unassembled WGS sequence"/>
</dbReference>
<dbReference type="InterPro" id="IPR050204">
    <property type="entry name" value="AraC_XylS_family_regulators"/>
</dbReference>
<keyword evidence="1" id="KW-0805">Transcription regulation</keyword>
<sequence>MRDGTGHAGLQYRGEERVRVGARRVVEVPASRHGRLVWSGGGLVLMGEGLRGRWVCRLGLAEMLLICPGERVRVRSAGDHGCELRLVEFAVHGAGLRQWMYGTGAPVAVRVPGAARMLDALSGAEPAPGWAQPAWAAALGEADLAEAAVHFRAQALLYELMAAYLSGVRAQKTASPLLAYAEQVRSQMAARCEQEYNVEEIARGSGVSPHRFYQVFREMTGLTPHKYLTALRLRRALRLLAGEHRSVADVAHAVGYQDELYFSRVFKRELGVAPSAFAQLARTLDVAGVSDGDLAIFGLAARPGRAGTRQGGGVKQADVSEGDLTWRQRVERLGRRLGLEGVAAHWLGLMERRLCHLRGLVRSRLGEAPLIVAAVEEEGLLVFGGRHPGLGDLLYGSAGFTPSAAVRGLRETRLASPGDLAALGCRWALFLLREGRRAGDAEEAWLATTGGEPGVQFLTVPWTGGDDADACERLVEQLTLRLLAQEAADHTRQQGCSIRI</sequence>
<name>A0ABS4JWE9_9FIRM</name>
<reference evidence="5 6" key="1">
    <citation type="submission" date="2021-03" db="EMBL/GenBank/DDBJ databases">
        <title>Genomic Encyclopedia of Type Strains, Phase IV (KMG-IV): sequencing the most valuable type-strain genomes for metagenomic binning, comparative biology and taxonomic classification.</title>
        <authorList>
            <person name="Goeker M."/>
        </authorList>
    </citation>
    <scope>NUCLEOTIDE SEQUENCE [LARGE SCALE GENOMIC DNA]</scope>
    <source>
        <strain evidence="5 6">DSM 27138</strain>
    </source>
</reference>
<dbReference type="InterPro" id="IPR020449">
    <property type="entry name" value="Tscrpt_reg_AraC-type_HTH"/>
</dbReference>
<evidence type="ECO:0000256" key="2">
    <source>
        <dbReference type="ARBA" id="ARBA00023125"/>
    </source>
</evidence>
<feature type="domain" description="HTH araC/xylS-type" evidence="4">
    <location>
        <begin position="182"/>
        <end position="280"/>
    </location>
</feature>
<dbReference type="RefSeq" id="WP_209467950.1">
    <property type="nucleotide sequence ID" value="NZ_JAGGLG010000036.1"/>
</dbReference>
<dbReference type="Gene3D" id="3.40.50.1980">
    <property type="entry name" value="Nitrogenase molybdenum iron protein domain"/>
    <property type="match status" value="1"/>
</dbReference>
<dbReference type="Gene3D" id="1.10.10.60">
    <property type="entry name" value="Homeodomain-like"/>
    <property type="match status" value="2"/>
</dbReference>
<accession>A0ABS4JWE9</accession>
<proteinExistence type="predicted"/>
<dbReference type="EMBL" id="JAGGLG010000036">
    <property type="protein sequence ID" value="MBP2019848.1"/>
    <property type="molecule type" value="Genomic_DNA"/>
</dbReference>
<dbReference type="PRINTS" id="PR00032">
    <property type="entry name" value="HTHARAC"/>
</dbReference>
<dbReference type="SUPFAM" id="SSF46689">
    <property type="entry name" value="Homeodomain-like"/>
    <property type="match status" value="2"/>
</dbReference>
<evidence type="ECO:0000313" key="6">
    <source>
        <dbReference type="Proteomes" id="UP001519289"/>
    </source>
</evidence>
<gene>
    <name evidence="5" type="ORF">J2Z79_003290</name>
</gene>
<dbReference type="PANTHER" id="PTHR46796">
    <property type="entry name" value="HTH-TYPE TRANSCRIPTIONAL ACTIVATOR RHAS-RELATED"/>
    <property type="match status" value="1"/>
</dbReference>